<organism evidence="6 7">
    <name type="scientific">Shewanella jiangmenensis</name>
    <dbReference type="NCBI Taxonomy" id="2837387"/>
    <lineage>
        <taxon>Bacteria</taxon>
        <taxon>Pseudomonadati</taxon>
        <taxon>Pseudomonadota</taxon>
        <taxon>Gammaproteobacteria</taxon>
        <taxon>Alteromonadales</taxon>
        <taxon>Shewanellaceae</taxon>
        <taxon>Shewanella</taxon>
    </lineage>
</organism>
<dbReference type="InterPro" id="IPR015168">
    <property type="entry name" value="SsuA/THI5"/>
</dbReference>
<dbReference type="SUPFAM" id="SSF53850">
    <property type="entry name" value="Periplasmic binding protein-like II"/>
    <property type="match status" value="1"/>
</dbReference>
<dbReference type="Pfam" id="PF09084">
    <property type="entry name" value="NMT1"/>
    <property type="match status" value="1"/>
</dbReference>
<reference evidence="6 7" key="1">
    <citation type="submission" date="2021-05" db="EMBL/GenBank/DDBJ databases">
        <title>Shewanella sp. JM162201.</title>
        <authorList>
            <person name="Xu S."/>
            <person name="Li A."/>
        </authorList>
    </citation>
    <scope>NUCLEOTIDE SEQUENCE [LARGE SCALE GENOMIC DNA]</scope>
    <source>
        <strain evidence="6 7">JM162201</strain>
    </source>
</reference>
<evidence type="ECO:0000313" key="6">
    <source>
        <dbReference type="EMBL" id="MBT1446189.1"/>
    </source>
</evidence>
<accession>A0ABS5V6Y4</accession>
<evidence type="ECO:0000256" key="1">
    <source>
        <dbReference type="ARBA" id="ARBA00004418"/>
    </source>
</evidence>
<evidence type="ECO:0000256" key="2">
    <source>
        <dbReference type="ARBA" id="ARBA00010742"/>
    </source>
</evidence>
<dbReference type="Gene3D" id="3.40.190.10">
    <property type="entry name" value="Periplasmic binding protein-like II"/>
    <property type="match status" value="2"/>
</dbReference>
<evidence type="ECO:0000259" key="5">
    <source>
        <dbReference type="Pfam" id="PF09084"/>
    </source>
</evidence>
<dbReference type="PANTHER" id="PTHR30024:SF47">
    <property type="entry name" value="TAURINE-BINDING PERIPLASMIC PROTEIN"/>
    <property type="match status" value="1"/>
</dbReference>
<gene>
    <name evidence="6" type="ORF">KJI95_16955</name>
</gene>
<proteinExistence type="inferred from homology"/>
<feature type="chain" id="PRO_5045678570" evidence="4">
    <location>
        <begin position="20"/>
        <end position="317"/>
    </location>
</feature>
<dbReference type="RefSeq" id="WP_214508379.1">
    <property type="nucleotide sequence ID" value="NZ_JAHEPS010000008.1"/>
</dbReference>
<dbReference type="EMBL" id="JAHEPS010000008">
    <property type="protein sequence ID" value="MBT1446189.1"/>
    <property type="molecule type" value="Genomic_DNA"/>
</dbReference>
<comment type="subcellular location">
    <subcellularLocation>
        <location evidence="1">Periplasm</location>
    </subcellularLocation>
</comment>
<evidence type="ECO:0000256" key="4">
    <source>
        <dbReference type="SAM" id="SignalP"/>
    </source>
</evidence>
<comment type="caution">
    <text evidence="6">The sequence shown here is derived from an EMBL/GenBank/DDBJ whole genome shotgun (WGS) entry which is preliminary data.</text>
</comment>
<feature type="signal peptide" evidence="4">
    <location>
        <begin position="1"/>
        <end position="19"/>
    </location>
</feature>
<comment type="similarity">
    <text evidence="2">Belongs to the bacterial solute-binding protein SsuA/TauA family.</text>
</comment>
<feature type="domain" description="SsuA/THI5-like" evidence="5">
    <location>
        <begin position="36"/>
        <end position="243"/>
    </location>
</feature>
<evidence type="ECO:0000256" key="3">
    <source>
        <dbReference type="ARBA" id="ARBA00022729"/>
    </source>
</evidence>
<name>A0ABS5V6Y4_9GAMM</name>
<evidence type="ECO:0000313" key="7">
    <source>
        <dbReference type="Proteomes" id="UP001195903"/>
    </source>
</evidence>
<dbReference type="Proteomes" id="UP001195903">
    <property type="component" value="Unassembled WGS sequence"/>
</dbReference>
<protein>
    <submittedName>
        <fullName evidence="6">ABC transporter substrate-binding protein</fullName>
    </submittedName>
</protein>
<dbReference type="PANTHER" id="PTHR30024">
    <property type="entry name" value="ALIPHATIC SULFONATES-BINDING PROTEIN-RELATED"/>
    <property type="match status" value="1"/>
</dbReference>
<sequence>MIKPVILALLLLLLGGCSDSPPPKVVLAINPWPGYEILYLASQKGFLAEEGLNIELAQVATLSDAQRAYLSGRVSGFTSTMIEAVQVEALGGKPVKVVLAADYSNGGDVILAHSNLPDVKSLKGKTVGCEVSSLGIYVLNRALAANGMSLDDVKVINVEQGDGGRMLESGEIVAMVSYPPYSFAILKESHSHLIFTTREIPGEILDTISIDADILATQPDFVPRLRRAWQKALDYFQAQPEEAIAMMAQREGISPDEFQAAINDLYLLNTADQQKMFDDVSKLENMARSVCTTLKHIDAVEGDCSHVIGMFDVSGGR</sequence>
<keyword evidence="7" id="KW-1185">Reference proteome</keyword>
<keyword evidence="3 4" id="KW-0732">Signal</keyword>
<dbReference type="PROSITE" id="PS51257">
    <property type="entry name" value="PROKAR_LIPOPROTEIN"/>
    <property type="match status" value="1"/>
</dbReference>